<protein>
    <submittedName>
        <fullName evidence="1">Uncharacterized protein</fullName>
    </submittedName>
</protein>
<sequence length="2265" mass="256496">MAGSSSNHINNICVFGGSSPGKEKEFLESANHLGQGGVSIAASLGGSQVLGVVPKALAQGDIIGKTIGEELQVPIMSDRLNAMFNHVDAFIALPGGLGTLEEIFHSFSWAQLHIHHKPIGLSVFVISGEVFYTLSFYFKTLRTISHFRKLDSQEREARERDLLKLPPFKKSGQLKFYGKPPSAVRVAGRFCLVIPLDPDYFLVCCEHLYCLHSFQRDRPYWIPPAEASHLNISGKILLGTVRAAGIFLLLPPWDQAYFWICDASSYDTHSERWRLEIKPPTTFSTCSTEGRHSQYLYAAKLSLCSAVDFVPMVSSDIEQHNGVKSGHTLQLELQDMLNSHDMNPVLGSKVDELKDGSKQQEQLHLSPKLNFLNALKGSDVDDNKGRMSLDMNPVRNLHFAPPAITDGRVTVAPPLDVFEDGCELWKSTLVGHFVGQKLPYPVVNSIAKRIWGSHGLFEVLSSDNGFFLFTFDSVDRATNVLERAPWHMANRPLVLKRWHPNMQFLKDDLDRVPVWVKLYNVPLEYWTVKGLSCVASAIGVPLHADLTTLLRKRLSYARVCVEIEASKTLVKEYDLHCPNGLFITISADYEWIPSRCNNCNVFGHTTAICATSKVDDRTMGAEGKRKIGAVNSKPADNKQNQLQWQVVGKRNKGVTIGENDCLASKELNCNENDCLASALHIVDCNTNEIVTSDVPNAGCYEDENPTSPLVLKSLRADMVPEEGDACTYLDQVSTICNTIAYATMNPVSHEVNVDIGAMGGDTGKEDDDKESTSLIPTSPQSPISSDGETFINQLASKARDSLEKKKTGSPGLSKKSKKSGSSRGGKSRGLNDPIKHSELRQLIHQERMVFFGLVETRVRDRNKDNVSQLLLRNWSFLYNYDFSCRGRIWVCWNADLVKVDVLGMSDQAIHVSVMILATNICFNTSIIYGDNNASLREALWSDIVSRSDGWESTPWILMGDFNAIRNQSERLGGSSMWAGHMDRLETCIREAKVDDLRYSGMHYTWTNQCPENMIMRKLDRVLVNEKWNMRFPLSEARFLPAGMSNHSPMVVKVTGNVQNIKKPIRFFNMWMDHDEFMPLELKHFNKTHFSNISDRVKDAKDHMDKAQQALHTAPENPTLRMRERDAVRNYASTVRAEESFFKQKARIQWLSLGDQNTSYFHKSVNGRQNRNKLLSVTREDGEVAEGHEAVKSEVIAYFQRVLGVKQMPRVLNEEVMQSAINYKLSSTQQQVLAQDVTREEIKHAMFSLKNNKAPGPDGFNAGFFKRMWHIVGEDVINAVSSFFQTRRMLKEMNATSISLIPKVANPTRLTDFRPISCCNTVYKCIAKILAGRMKVVLPSLVGPYQTAFISGRRISDNILLSQELMKGYHTTTGPARCAMKVDLMKAYDSVRWDFVDATLIKMGFRRTVIDWIMVCVTSCQFSINVNGELAGYFQGGRGLRQGDLLSPYLFVLCMEILSGLFCNMSANQNFKFHWRCKKDRISHLCFADDLMIFSKGDVPSIHMIKNVLIEFQVLSGLYQNPNKSDIFLSGPLGAEREQIISILGFREGELPMKYLGVPLISSRLKAVNCKGLVDRITAKVRHWTCRTLSFAGRVQLINSVLFSIQVYWASLFLLPGEVVKNVEQIMRSFLWSDGSIWSTWIRSNLLRGRNFWTIKAPGSCSWAWGKILKLRSLAWPKVKHIIGDGMTTSLWFDNWHPHSPLADTYGERFIYDSGMEHNARVNVLINNLEWRIPITHAIGWHPIIEAIPSTSTPKGQKDEIVWLDSPNQSFSVKVAWEQLRIHHQMVDWHDIVWFKNAVPRHAFLLWVAIQRKLSTQDRLHRFGIHGPNRCSLCLRNNEDHNHLFFECSFAKALWWNVCDRCDIPRMTKSLDEWIRLAAVSWHGKSFVNFSRKLDFAATVYCIWQERNARIFTDVSKALNLVFDQIELLSESPADFALLYRWIQTIFCQSRWHFLLLPPLDQAYFWICDASGGDTHSERCRLEIKPPATFSTCSTEGCHSQGSDVDDNKGRMSLDMNPVRNLHFAPPAITDGRVTVAPPLDVFEDGCELWKSTLVGHFVVQKLPYPVVNSIAKRKRGSHGLSEVLSSDNGFFLFTFDFVDCATNVLERAPWHMANRPLVLVDRITAKVYWASLFLLPGEVVKNVEQIMRSFLWTGSDMSTTRAKIQSLAGRNFWTIKAQGSCSWAWGKILKLRSLAWLKMKHIIGDGMTTSLWFDNWHPHNPLADMIQLQCIVYGKNGTKGSLQMCLKLRIWFLIKSNVSFAISLF</sequence>
<gene>
    <name evidence="1" type="ORF">D5086_029445</name>
</gene>
<evidence type="ECO:0000313" key="2">
    <source>
        <dbReference type="Proteomes" id="UP000309997"/>
    </source>
</evidence>
<organism evidence="1 2">
    <name type="scientific">Populus alba</name>
    <name type="common">White poplar</name>
    <dbReference type="NCBI Taxonomy" id="43335"/>
    <lineage>
        <taxon>Eukaryota</taxon>
        <taxon>Viridiplantae</taxon>
        <taxon>Streptophyta</taxon>
        <taxon>Embryophyta</taxon>
        <taxon>Tracheophyta</taxon>
        <taxon>Spermatophyta</taxon>
        <taxon>Magnoliopsida</taxon>
        <taxon>eudicotyledons</taxon>
        <taxon>Gunneridae</taxon>
        <taxon>Pentapetalae</taxon>
        <taxon>rosids</taxon>
        <taxon>fabids</taxon>
        <taxon>Malpighiales</taxon>
        <taxon>Salicaceae</taxon>
        <taxon>Saliceae</taxon>
        <taxon>Populus</taxon>
    </lineage>
</organism>
<dbReference type="Proteomes" id="UP000309997">
    <property type="component" value="Unassembled WGS sequence"/>
</dbReference>
<comment type="caution">
    <text evidence="1">The sequence shown here is derived from an EMBL/GenBank/DDBJ whole genome shotgun (WGS) entry which is preliminary data.</text>
</comment>
<dbReference type="EMBL" id="RCHU02000016">
    <property type="protein sequence ID" value="KAL3569555.1"/>
    <property type="molecule type" value="Genomic_DNA"/>
</dbReference>
<name>A0ACC4ATN1_POPAL</name>
<accession>A0ACC4ATN1</accession>
<reference evidence="1 2" key="1">
    <citation type="journal article" date="2024" name="Plant Biotechnol. J.">
        <title>Genome and CRISPR/Cas9 system of a widespread forest tree (Populus alba) in the world.</title>
        <authorList>
            <person name="Liu Y.J."/>
            <person name="Jiang P.F."/>
            <person name="Han X.M."/>
            <person name="Li X.Y."/>
            <person name="Wang H.M."/>
            <person name="Wang Y.J."/>
            <person name="Wang X.X."/>
            <person name="Zeng Q.Y."/>
        </authorList>
    </citation>
    <scope>NUCLEOTIDE SEQUENCE [LARGE SCALE GENOMIC DNA]</scope>
    <source>
        <strain evidence="2">cv. PAL-ZL1</strain>
    </source>
</reference>
<proteinExistence type="predicted"/>
<evidence type="ECO:0000313" key="1">
    <source>
        <dbReference type="EMBL" id="KAL3569555.1"/>
    </source>
</evidence>
<keyword evidence="2" id="KW-1185">Reference proteome</keyword>